<dbReference type="Pfam" id="PF00135">
    <property type="entry name" value="COesterase"/>
    <property type="match status" value="2"/>
</dbReference>
<organism evidence="3 4">
    <name type="scientific">Marasmius crinis-equi</name>
    <dbReference type="NCBI Taxonomy" id="585013"/>
    <lineage>
        <taxon>Eukaryota</taxon>
        <taxon>Fungi</taxon>
        <taxon>Dikarya</taxon>
        <taxon>Basidiomycota</taxon>
        <taxon>Agaricomycotina</taxon>
        <taxon>Agaricomycetes</taxon>
        <taxon>Agaricomycetidae</taxon>
        <taxon>Agaricales</taxon>
        <taxon>Marasmiineae</taxon>
        <taxon>Marasmiaceae</taxon>
        <taxon>Marasmius</taxon>
    </lineage>
</organism>
<protein>
    <recommendedName>
        <fullName evidence="2">Carboxylesterase type B domain-containing protein</fullName>
    </recommendedName>
</protein>
<dbReference type="Gene3D" id="3.40.50.1820">
    <property type="entry name" value="alpha/beta hydrolase"/>
    <property type="match status" value="1"/>
</dbReference>
<feature type="signal peptide" evidence="1">
    <location>
        <begin position="1"/>
        <end position="23"/>
    </location>
</feature>
<evidence type="ECO:0000259" key="2">
    <source>
        <dbReference type="Pfam" id="PF00135"/>
    </source>
</evidence>
<accession>A0ABR3F2A1</accession>
<evidence type="ECO:0000256" key="1">
    <source>
        <dbReference type="SAM" id="SignalP"/>
    </source>
</evidence>
<feature type="domain" description="Carboxylesterase type B" evidence="2">
    <location>
        <begin position="37"/>
        <end position="215"/>
    </location>
</feature>
<dbReference type="EMBL" id="JBAHYK010001139">
    <property type="protein sequence ID" value="KAL0569341.1"/>
    <property type="molecule type" value="Genomic_DNA"/>
</dbReference>
<dbReference type="InterPro" id="IPR029058">
    <property type="entry name" value="AB_hydrolase_fold"/>
</dbReference>
<evidence type="ECO:0000313" key="3">
    <source>
        <dbReference type="EMBL" id="KAL0569341.1"/>
    </source>
</evidence>
<dbReference type="InterPro" id="IPR050309">
    <property type="entry name" value="Type-B_Carboxylest/Lipase"/>
</dbReference>
<keyword evidence="1" id="KW-0732">Signal</keyword>
<feature type="domain" description="Carboxylesterase type B" evidence="2">
    <location>
        <begin position="232"/>
        <end position="579"/>
    </location>
</feature>
<name>A0ABR3F2A1_9AGAR</name>
<sequence>MKARSVFLCLLSFAALDIHHVVALEEQGQRPEVTLGGTRIVGVRDEGLDVEFFGGIPFAEPPIGALRFRPPVLKTALNCSEFDASTSGLACLQTDLAPNAVTEDCLTLNIFRPSITNGGGYNGESLPVLFWIHGGAWVIGSAGRYNGSRLVSQSIARGTPVLFVAANYRLGPLGFPLGEEAAGAGVLNLGLQDNLAALRWVKANIEAFGGDPSKVLSTTILARLKYEHKGASLQVTVSGESAGARSIDLLLFHEQINDLASGAIIESDPGVSILDPPLTNQNWSSFVGAVVPCSQAAGTRNTLECLRGKNVSTDDLLKAFNTEGVAFVASVTWGPVVADGELMKVTIFHANASLLTVESVVDSRFNNSGTLFVPQTPLPANVSLDDEVRSLIQSTAHRPPGREEEIEQILDRVLEAYPNIPSLGSPFGTGNETFGLDPGYKRVSAIAGDFEFQSHRRFMLQRFARRPQVPVYSYLFADSNGGVPTVPPEFIIGSPAPGSLGVAHASEIFYLFGTLKDELGPGKVATTASELSRTIMDYWISFAVSRDPNDGRGAARPRWTPFDPTDPMIIQLKGGDTRMISDTFREQGISVFNEDPTALRR</sequence>
<proteinExistence type="predicted"/>
<dbReference type="SUPFAM" id="SSF53474">
    <property type="entry name" value="alpha/beta-Hydrolases"/>
    <property type="match status" value="1"/>
</dbReference>
<dbReference type="InterPro" id="IPR002018">
    <property type="entry name" value="CarbesteraseB"/>
</dbReference>
<dbReference type="PROSITE" id="PS00941">
    <property type="entry name" value="CARBOXYLESTERASE_B_2"/>
    <property type="match status" value="1"/>
</dbReference>
<evidence type="ECO:0000313" key="4">
    <source>
        <dbReference type="Proteomes" id="UP001465976"/>
    </source>
</evidence>
<feature type="chain" id="PRO_5045280446" description="Carboxylesterase type B domain-containing protein" evidence="1">
    <location>
        <begin position="24"/>
        <end position="601"/>
    </location>
</feature>
<comment type="caution">
    <text evidence="3">The sequence shown here is derived from an EMBL/GenBank/DDBJ whole genome shotgun (WGS) entry which is preliminary data.</text>
</comment>
<reference evidence="3 4" key="1">
    <citation type="submission" date="2024-02" db="EMBL/GenBank/DDBJ databases">
        <title>A draft genome for the cacao thread blight pathogen Marasmius crinis-equi.</title>
        <authorList>
            <person name="Cohen S.P."/>
            <person name="Baruah I.K."/>
            <person name="Amoako-Attah I."/>
            <person name="Bukari Y."/>
            <person name="Meinhardt L.W."/>
            <person name="Bailey B.A."/>
        </authorList>
    </citation>
    <scope>NUCLEOTIDE SEQUENCE [LARGE SCALE GENOMIC DNA]</scope>
    <source>
        <strain evidence="3 4">GH-76</strain>
    </source>
</reference>
<dbReference type="PANTHER" id="PTHR11559">
    <property type="entry name" value="CARBOXYLESTERASE"/>
    <property type="match status" value="1"/>
</dbReference>
<gene>
    <name evidence="3" type="ORF">V5O48_012623</name>
</gene>
<dbReference type="Proteomes" id="UP001465976">
    <property type="component" value="Unassembled WGS sequence"/>
</dbReference>
<keyword evidence="4" id="KW-1185">Reference proteome</keyword>
<dbReference type="InterPro" id="IPR019819">
    <property type="entry name" value="Carboxylesterase_B_CS"/>
</dbReference>